<protein>
    <submittedName>
        <fullName evidence="1">N-acetyltransferase</fullName>
    </submittedName>
</protein>
<accession>A0ABS3VXZ9</accession>
<gene>
    <name evidence="1" type="ORF">GSF22_25970</name>
</gene>
<sequence>MTLTDTTICRATGDDIVALAELLADRLLAGPLGAWLVPDVAARRELLPSYAELVLAHAVEHGQADTTEDRAAVAVWYRRLEPGPPAAALLHDLGRLLGGHAARFAMFHAYVDVVRPHAPHHYLAHVAVASEDHERAASAMLAGHHGVLDAEGLPSYAELVSDRPREGLLARIGYEPRSPILLEPGGPALWRMCRPPSGAQRPGGLLRRMRMSRAVTPFRGRVIPAPTSRSS</sequence>
<dbReference type="EMBL" id="WVUH01000299">
    <property type="protein sequence ID" value="MBO4209414.1"/>
    <property type="molecule type" value="Genomic_DNA"/>
</dbReference>
<name>A0ABS3VXZ9_MICEH</name>
<evidence type="ECO:0000313" key="2">
    <source>
        <dbReference type="Proteomes" id="UP000823521"/>
    </source>
</evidence>
<dbReference type="Gene3D" id="3.40.630.30">
    <property type="match status" value="1"/>
</dbReference>
<dbReference type="RefSeq" id="WP_208816380.1">
    <property type="nucleotide sequence ID" value="NZ_WVUH01000299.1"/>
</dbReference>
<comment type="caution">
    <text evidence="1">The sequence shown here is derived from an EMBL/GenBank/DDBJ whole genome shotgun (WGS) entry which is preliminary data.</text>
</comment>
<keyword evidence="2" id="KW-1185">Reference proteome</keyword>
<organism evidence="1 2">
    <name type="scientific">Micromonospora echinofusca</name>
    <dbReference type="NCBI Taxonomy" id="47858"/>
    <lineage>
        <taxon>Bacteria</taxon>
        <taxon>Bacillati</taxon>
        <taxon>Actinomycetota</taxon>
        <taxon>Actinomycetes</taxon>
        <taxon>Micromonosporales</taxon>
        <taxon>Micromonosporaceae</taxon>
        <taxon>Micromonospora</taxon>
    </lineage>
</organism>
<reference evidence="1 2" key="1">
    <citation type="submission" date="2019-12" db="EMBL/GenBank/DDBJ databases">
        <title>Whole genome sequencing of endophytic Actinobacterium Micromonospora sp. MPMI6T.</title>
        <authorList>
            <person name="Evv R."/>
            <person name="Podile A.R."/>
        </authorList>
    </citation>
    <scope>NUCLEOTIDE SEQUENCE [LARGE SCALE GENOMIC DNA]</scope>
    <source>
        <strain evidence="1 2">MPMI6</strain>
    </source>
</reference>
<evidence type="ECO:0000313" key="1">
    <source>
        <dbReference type="EMBL" id="MBO4209414.1"/>
    </source>
</evidence>
<proteinExistence type="predicted"/>
<dbReference type="Proteomes" id="UP000823521">
    <property type="component" value="Unassembled WGS sequence"/>
</dbReference>